<dbReference type="GO" id="GO:0004252">
    <property type="term" value="F:serine-type endopeptidase activity"/>
    <property type="evidence" value="ECO:0007669"/>
    <property type="project" value="UniProtKB-UniRule"/>
</dbReference>
<dbReference type="PROSITE" id="PS51786">
    <property type="entry name" value="LON_PROTEOLYTIC"/>
    <property type="match status" value="1"/>
</dbReference>
<dbReference type="EC" id="3.4.21.53" evidence="2"/>
<dbReference type="HOGENOM" id="CLU_014785_0_1_9"/>
<comment type="catalytic activity">
    <reaction evidence="2">
        <text>Hydrolysis of proteins in presence of ATP.</text>
        <dbReference type="EC" id="3.4.21.53"/>
    </reaction>
</comment>
<dbReference type="InterPro" id="IPR041699">
    <property type="entry name" value="AAA_32"/>
</dbReference>
<sequence length="766" mass="88358">MKRELTPGEIIYNIDIVNSDEFNNSIMPQYEDIYSKLTQVIDIDKSGYNIYIVDDFTKEKLEDIIQYIKKLYVNKINPKDICYVVSKDEKAPKAIIIDHGKGNFLKETVEEIKKLYTDFIYNFYNNSSNDKEKEVIIDSIQKKKNELIDNLIETSHNEGFEIKTTNEGFSFIPKKENELMTESDYDGLSALEKDNILTKIKKLRVESKNILDELKIIEDVEIEKIKSIFRDYFEIKLKSKKEEYAERFKDNKEVYVYIESIFEDIEKNVIDNYSINYDEDEENIINTISKYYVNVIVDNSKNSTAPVIYEEDPTVNNLVGTIEYENHNGNYITDVSLINAGSILKANEGCLIVRMDNLVNNPSAYYYLKKVLLNEKVTFDYNRGYLELISLNGLNPEPVNIREKIIVIGDYNTYHMLYNYDSDFKNIFKIRAEFKPDIKINNKNKAIFYSYIEKYLENNNINSIAPSALNKLAKLLSRKAENRNKLFIDEVEIDKILMLSNNNAEKNKRNEITEEDILKAISSYSIVEDEFLEMYRENKILMDVRDRKIGQINGLSVIDTGYISFGKPNRITCTCYKGDGNIIDIQKDSNLSGSIHSKSINILKGWINNILGDYRKLTVDFHLCFEQLYGKIEGDSASVAEALCMVSSLSKIPIKQNIAVTGSINQFGEIQPIGGVNEKIEGFFNVCKIIDTIEDKGILIPARNADSIILKDEVEEAIKNNKFHIYTMEGINDAMDVMMGNDSLNSYKIIKFAKEEIDKYKIGNDV</sequence>
<dbReference type="Gene3D" id="1.10.8.60">
    <property type="match status" value="1"/>
</dbReference>
<dbReference type="InterPro" id="IPR008269">
    <property type="entry name" value="Lon_proteolytic"/>
</dbReference>
<accession>R4K597</accession>
<dbReference type="Gene3D" id="3.40.50.300">
    <property type="entry name" value="P-loop containing nucleotide triphosphate hydrolases"/>
    <property type="match status" value="2"/>
</dbReference>
<dbReference type="STRING" id="86416.Clopa_2905"/>
<protein>
    <recommendedName>
        <fullName evidence="2">endopeptidase La</fullName>
        <ecNumber evidence="2">3.4.21.53</ecNumber>
    </recommendedName>
</protein>
<comment type="similarity">
    <text evidence="2">Belongs to the peptidase S16 family.</text>
</comment>
<dbReference type="eggNOG" id="COG1067">
    <property type="taxonomic scope" value="Bacteria"/>
</dbReference>
<dbReference type="PANTHER" id="PTHR10046">
    <property type="entry name" value="ATP DEPENDENT LON PROTEASE FAMILY MEMBER"/>
    <property type="match status" value="1"/>
</dbReference>
<dbReference type="Pfam" id="PF05362">
    <property type="entry name" value="Lon_C"/>
    <property type="match status" value="1"/>
</dbReference>
<dbReference type="Proteomes" id="UP000013523">
    <property type="component" value="Chromosome"/>
</dbReference>
<feature type="domain" description="Lon proteolytic" evidence="3">
    <location>
        <begin position="546"/>
        <end position="741"/>
    </location>
</feature>
<dbReference type="PATRIC" id="fig|86416.3.peg.2891"/>
<evidence type="ECO:0000256" key="2">
    <source>
        <dbReference type="PROSITE-ProRule" id="PRU01122"/>
    </source>
</evidence>
<evidence type="ECO:0000313" key="4">
    <source>
        <dbReference type="EMBL" id="AGK97743.1"/>
    </source>
</evidence>
<dbReference type="RefSeq" id="WP_015616037.1">
    <property type="nucleotide sequence ID" value="NC_021182.1"/>
</dbReference>
<keyword evidence="2" id="KW-0720">Serine protease</keyword>
<dbReference type="GO" id="GO:0030163">
    <property type="term" value="P:protein catabolic process"/>
    <property type="evidence" value="ECO:0007669"/>
    <property type="project" value="InterPro"/>
</dbReference>
<dbReference type="Gene3D" id="3.30.230.10">
    <property type="match status" value="1"/>
</dbReference>
<keyword evidence="5" id="KW-1185">Reference proteome</keyword>
<feature type="active site" evidence="2">
    <location>
        <position position="636"/>
    </location>
</feature>
<dbReference type="OrthoDB" id="9758568at2"/>
<dbReference type="EMBL" id="CP003261">
    <property type="protein sequence ID" value="AGK97743.1"/>
    <property type="molecule type" value="Genomic_DNA"/>
</dbReference>
<dbReference type="KEGG" id="cpas:Clopa_2905"/>
<organism evidence="4 5">
    <name type="scientific">Clostridium pasteurianum BC1</name>
    <dbReference type="NCBI Taxonomy" id="86416"/>
    <lineage>
        <taxon>Bacteria</taxon>
        <taxon>Bacillati</taxon>
        <taxon>Bacillota</taxon>
        <taxon>Clostridia</taxon>
        <taxon>Eubacteriales</taxon>
        <taxon>Clostridiaceae</taxon>
        <taxon>Clostridium</taxon>
    </lineage>
</organism>
<feature type="active site" evidence="2">
    <location>
        <position position="679"/>
    </location>
</feature>
<dbReference type="InterPro" id="IPR027065">
    <property type="entry name" value="Lon_Prtase"/>
</dbReference>
<evidence type="ECO:0000256" key="1">
    <source>
        <dbReference type="ARBA" id="ARBA00022670"/>
    </source>
</evidence>
<evidence type="ECO:0000313" key="5">
    <source>
        <dbReference type="Proteomes" id="UP000013523"/>
    </source>
</evidence>
<dbReference type="PRINTS" id="PR00830">
    <property type="entry name" value="ENDOLAPTASE"/>
</dbReference>
<keyword evidence="1 2" id="KW-0645">Protease</keyword>
<gene>
    <name evidence="4" type="ORF">Clopa_2905</name>
</gene>
<dbReference type="Pfam" id="PF13654">
    <property type="entry name" value="AAA_32"/>
    <property type="match status" value="1"/>
</dbReference>
<dbReference type="GO" id="GO:0006508">
    <property type="term" value="P:proteolysis"/>
    <property type="evidence" value="ECO:0007669"/>
    <property type="project" value="UniProtKB-KW"/>
</dbReference>
<dbReference type="GO" id="GO:0004176">
    <property type="term" value="F:ATP-dependent peptidase activity"/>
    <property type="evidence" value="ECO:0007669"/>
    <property type="project" value="UniProtKB-UniRule"/>
</dbReference>
<dbReference type="AlphaFoldDB" id="R4K597"/>
<name>R4K597_CLOPA</name>
<keyword evidence="2" id="KW-0378">Hydrolase</keyword>
<dbReference type="InterPro" id="IPR020568">
    <property type="entry name" value="Ribosomal_Su5_D2-typ_SF"/>
</dbReference>
<dbReference type="InterPro" id="IPR027417">
    <property type="entry name" value="P-loop_NTPase"/>
</dbReference>
<evidence type="ECO:0000259" key="3">
    <source>
        <dbReference type="PROSITE" id="PS51786"/>
    </source>
</evidence>
<proteinExistence type="inferred from homology"/>
<dbReference type="InterPro" id="IPR014721">
    <property type="entry name" value="Ribsml_uS5_D2-typ_fold_subgr"/>
</dbReference>
<dbReference type="GO" id="GO:0005524">
    <property type="term" value="F:ATP binding"/>
    <property type="evidence" value="ECO:0007669"/>
    <property type="project" value="InterPro"/>
</dbReference>
<reference evidence="4 5" key="1">
    <citation type="submission" date="2012-01" db="EMBL/GenBank/DDBJ databases">
        <title>Complete sequence of chromosome of Clostridium pasteurianum BC1.</title>
        <authorList>
            <consortium name="US DOE Joint Genome Institute"/>
            <person name="Lucas S."/>
            <person name="Han J."/>
            <person name="Lapidus A."/>
            <person name="Cheng J.-F."/>
            <person name="Goodwin L."/>
            <person name="Pitluck S."/>
            <person name="Peters L."/>
            <person name="Mikhailova N."/>
            <person name="Teshima H."/>
            <person name="Detter J.C."/>
            <person name="Han C."/>
            <person name="Tapia R."/>
            <person name="Land M."/>
            <person name="Hauser L."/>
            <person name="Kyrpides N."/>
            <person name="Ivanova N."/>
            <person name="Pagani I."/>
            <person name="Dunn J."/>
            <person name="Taghavi S."/>
            <person name="Francis A."/>
            <person name="van der Lelie D."/>
            <person name="Woyke T."/>
        </authorList>
    </citation>
    <scope>NUCLEOTIDE SEQUENCE [LARGE SCALE GENOMIC DNA]</scope>
    <source>
        <strain evidence="4 5">BC1</strain>
    </source>
</reference>
<dbReference type="SUPFAM" id="SSF54211">
    <property type="entry name" value="Ribosomal protein S5 domain 2-like"/>
    <property type="match status" value="1"/>
</dbReference>
<dbReference type="CDD" id="cd00076">
    <property type="entry name" value="HFD_SF"/>
    <property type="match status" value="1"/>
</dbReference>